<protein>
    <submittedName>
        <fullName evidence="1">Uncharacterized protein</fullName>
    </submittedName>
</protein>
<evidence type="ECO:0000313" key="1">
    <source>
        <dbReference type="EMBL" id="TLQ15786.1"/>
    </source>
</evidence>
<dbReference type="AlphaFoldDB" id="A0A5R9CKD7"/>
<dbReference type="Proteomes" id="UP000305100">
    <property type="component" value="Unassembled WGS sequence"/>
</dbReference>
<evidence type="ECO:0000313" key="2">
    <source>
        <dbReference type="Proteomes" id="UP000305100"/>
    </source>
</evidence>
<proteinExistence type="predicted"/>
<sequence>MTTNERTGHKTKSSSEGFFSLVGSMASKLLGENTFAKSAIAAERVANGAHSSLDRPLDTGLALADFQLTKQSQLGYLIAVKDLMAVTFDQFTFMIEWAMGEQTPEIVNRAAGPGYHDYLRQVDDSQAFTAGYRTAVIHFVHAIAGEGGFIPEFENQLDDLSFEQTEWLVNDWFDHVDQYLHGIYPFQKLASTADGKIAKQLIDEYNFGFLSSYQFGDNSPILTHYEYRGPDFTDEVHLPAMMAGTLPEFQLTDAIHHFISVQVAGLFNLLLSVGLHAFYVKTLTRTNYDWLGLPLAGSVDAEKIMKAVVQNEATIIEKVGIPTSISAVAAALPILDLHGVATTRNPENQNYQRQFMVVLDNRHQPQINVLGEPMPVNYGVFDQLFFHLQEKLLQPIFVRYILVRNQALQYFREHGHFRDGYLPAFVISNPQSLTEYVGALAVIHVKHFESLMDRGMDDHTNLTVAGSLSSFNHLMRVDEQLSSLDPDYEHRPKQTKRVLYWLYQSQFAASLPASERVTI</sequence>
<name>A0A5R9CKD7_9LACO</name>
<accession>A0A5R9CKD7</accession>
<dbReference type="RefSeq" id="WP_054736616.1">
    <property type="nucleotide sequence ID" value="NZ_VBSX01000053.1"/>
</dbReference>
<gene>
    <name evidence="1" type="ORF">FEZ41_13670</name>
</gene>
<reference evidence="1 2" key="1">
    <citation type="submission" date="2019-05" db="EMBL/GenBank/DDBJ databases">
        <title>The metagenome of a microbial culture collection derived from dairy environment covers the genomic content of the human microbiome.</title>
        <authorList>
            <person name="Roder T."/>
            <person name="Wuthrich D."/>
            <person name="Sattari Z."/>
            <person name="Von Ah U."/>
            <person name="Bar C."/>
            <person name="Ronchi F."/>
            <person name="Macpherson A.J."/>
            <person name="Ganal-Vonarburg S.C."/>
            <person name="Bruggmann R."/>
            <person name="Vergeres G."/>
        </authorList>
    </citation>
    <scope>NUCLEOTIDE SEQUENCE [LARGE SCALE GENOMIC DNA]</scope>
    <source>
        <strain evidence="1 2">FAM 1079</strain>
    </source>
</reference>
<comment type="caution">
    <text evidence="1">The sequence shown here is derived from an EMBL/GenBank/DDBJ whole genome shotgun (WGS) entry which is preliminary data.</text>
</comment>
<dbReference type="OrthoDB" id="2321374at2"/>
<organism evidence="1 2">
    <name type="scientific">Lentilactobacillus parafarraginis</name>
    <dbReference type="NCBI Taxonomy" id="390842"/>
    <lineage>
        <taxon>Bacteria</taxon>
        <taxon>Bacillati</taxon>
        <taxon>Bacillota</taxon>
        <taxon>Bacilli</taxon>
        <taxon>Lactobacillales</taxon>
        <taxon>Lactobacillaceae</taxon>
        <taxon>Lentilactobacillus</taxon>
    </lineage>
</organism>
<dbReference type="EMBL" id="VBSX01000053">
    <property type="protein sequence ID" value="TLQ15786.1"/>
    <property type="molecule type" value="Genomic_DNA"/>
</dbReference>